<feature type="domain" description="4Fe-4S ferredoxin-type" evidence="8">
    <location>
        <begin position="105"/>
        <end position="136"/>
    </location>
</feature>
<dbReference type="AlphaFoldDB" id="A0A1S7LCW3"/>
<reference evidence="9" key="1">
    <citation type="submission" date="2015-04" db="EMBL/GenBank/DDBJ databases">
        <authorList>
            <person name="Syromyatnikov M.Y."/>
            <person name="Popov V.N."/>
        </authorList>
    </citation>
    <scope>NUCLEOTIDE SEQUENCE</scope>
    <source>
        <strain evidence="9">MO-1</strain>
    </source>
</reference>
<feature type="domain" description="4Fe-4S ferredoxin-type" evidence="8">
    <location>
        <begin position="39"/>
        <end position="69"/>
    </location>
</feature>
<name>A0A1S7LCW3_MAGMO</name>
<proteinExistence type="predicted"/>
<evidence type="ECO:0000256" key="6">
    <source>
        <dbReference type="ARBA" id="ARBA00023014"/>
    </source>
</evidence>
<dbReference type="EMBL" id="LO017727">
    <property type="protein sequence ID" value="CRH04378.1"/>
    <property type="molecule type" value="Genomic_DNA"/>
</dbReference>
<evidence type="ECO:0000256" key="4">
    <source>
        <dbReference type="ARBA" id="ARBA00022737"/>
    </source>
</evidence>
<dbReference type="PROSITE" id="PS51318">
    <property type="entry name" value="TAT"/>
    <property type="match status" value="1"/>
</dbReference>
<sequence length="349" mass="37486">MKRRDFLKAAAGGAAAATCGALPKAAEARENLKPAPEAVGMLFDSTLCIGCKACVAKCKEVNGMEPEIDGDNLAWDSARDLSGNTLNVIKVYKNGTGEVKDKLRNGYAFEKRSCMHCVDPGCVSACPVTAMERHDITGIVTHHPDICIGCRTCMTGCPYNVPQFEYDEAFGQIQKCLMCNQKGVERIDNGQMTGCAEVCPTGATLFGNRETLMQEAKRRLASQVGEKVDYPRGDLAKPDASHEKGAPKYQQHIWGEKEAGGTNVLHISAIPFDKLGMPPVGERSYASISEGVQHGLYSYLALPAVALAGLTTLVRRNTKLQHDESGMDTDVGYEDESADGSNDQKGGTS</sequence>
<protein>
    <submittedName>
        <fullName evidence="9">Hydrogenase-2 operon protein hybA</fullName>
    </submittedName>
</protein>
<dbReference type="InterPro" id="IPR051555">
    <property type="entry name" value="FDH_Electron_Transfer_Unit"/>
</dbReference>
<keyword evidence="5" id="KW-0408">Iron</keyword>
<dbReference type="Gene3D" id="3.30.70.20">
    <property type="match status" value="2"/>
</dbReference>
<evidence type="ECO:0000256" key="5">
    <source>
        <dbReference type="ARBA" id="ARBA00023004"/>
    </source>
</evidence>
<dbReference type="InterPro" id="IPR006311">
    <property type="entry name" value="TAT_signal"/>
</dbReference>
<dbReference type="NCBIfam" id="NF008134">
    <property type="entry name" value="PRK10882.1"/>
    <property type="match status" value="1"/>
</dbReference>
<keyword evidence="2" id="KW-0004">4Fe-4S</keyword>
<feature type="region of interest" description="Disordered" evidence="7">
    <location>
        <begin position="321"/>
        <end position="349"/>
    </location>
</feature>
<evidence type="ECO:0000256" key="3">
    <source>
        <dbReference type="ARBA" id="ARBA00022723"/>
    </source>
</evidence>
<dbReference type="InterPro" id="IPR017896">
    <property type="entry name" value="4Fe4S_Fe-S-bd"/>
</dbReference>
<comment type="subcellular location">
    <subcellularLocation>
        <location evidence="1">Cell envelope</location>
    </subcellularLocation>
</comment>
<dbReference type="InterPro" id="IPR019546">
    <property type="entry name" value="TAT_signal_bac_arc"/>
</dbReference>
<dbReference type="SUPFAM" id="SSF54862">
    <property type="entry name" value="4Fe-4S ferredoxins"/>
    <property type="match status" value="1"/>
</dbReference>
<feature type="compositionally biased region" description="Polar residues" evidence="7">
    <location>
        <begin position="339"/>
        <end position="349"/>
    </location>
</feature>
<keyword evidence="3" id="KW-0479">Metal-binding</keyword>
<dbReference type="GO" id="GO:0030313">
    <property type="term" value="C:cell envelope"/>
    <property type="evidence" value="ECO:0007669"/>
    <property type="project" value="UniProtKB-SubCell"/>
</dbReference>
<keyword evidence="4" id="KW-0677">Repeat</keyword>
<keyword evidence="6" id="KW-0411">Iron-sulfur</keyword>
<dbReference type="PANTHER" id="PTHR43545">
    <property type="entry name" value="FORMATE DEHYDROGENASE, NITRATE-INDUCIBLE, IRON-SULFUR SUBUNIT"/>
    <property type="match status" value="1"/>
</dbReference>
<dbReference type="PROSITE" id="PS51379">
    <property type="entry name" value="4FE4S_FER_2"/>
    <property type="match status" value="3"/>
</dbReference>
<evidence type="ECO:0000256" key="7">
    <source>
        <dbReference type="SAM" id="MobiDB-lite"/>
    </source>
</evidence>
<dbReference type="GO" id="GO:0046872">
    <property type="term" value="F:metal ion binding"/>
    <property type="evidence" value="ECO:0007669"/>
    <property type="project" value="UniProtKB-KW"/>
</dbReference>
<dbReference type="Pfam" id="PF13247">
    <property type="entry name" value="Fer4_11"/>
    <property type="match status" value="1"/>
</dbReference>
<dbReference type="PROSITE" id="PS00198">
    <property type="entry name" value="4FE4S_FER_1"/>
    <property type="match status" value="1"/>
</dbReference>
<evidence type="ECO:0000259" key="8">
    <source>
        <dbReference type="PROSITE" id="PS51379"/>
    </source>
</evidence>
<gene>
    <name evidence="9" type="primary">hybA</name>
    <name evidence="9" type="ORF">MAGMO_0164</name>
</gene>
<evidence type="ECO:0000256" key="1">
    <source>
        <dbReference type="ARBA" id="ARBA00004196"/>
    </source>
</evidence>
<dbReference type="NCBIfam" id="TIGR01409">
    <property type="entry name" value="TAT_signal_seq"/>
    <property type="match status" value="1"/>
</dbReference>
<dbReference type="CDD" id="cd10561">
    <property type="entry name" value="HybA_like"/>
    <property type="match status" value="1"/>
</dbReference>
<feature type="domain" description="4Fe-4S ferredoxin-type" evidence="8">
    <location>
        <begin position="138"/>
        <end position="167"/>
    </location>
</feature>
<accession>A0A1S7LCW3</accession>
<dbReference type="GO" id="GO:0051539">
    <property type="term" value="F:4 iron, 4 sulfur cluster binding"/>
    <property type="evidence" value="ECO:0007669"/>
    <property type="project" value="UniProtKB-KW"/>
</dbReference>
<dbReference type="InterPro" id="IPR017900">
    <property type="entry name" value="4Fe4S_Fe_S_CS"/>
</dbReference>
<dbReference type="PANTHER" id="PTHR43545:SF1">
    <property type="entry name" value="HYDROGENASE-2 OPERON PROTEIN HYBA"/>
    <property type="match status" value="1"/>
</dbReference>
<evidence type="ECO:0000313" key="9">
    <source>
        <dbReference type="EMBL" id="CRH04378.1"/>
    </source>
</evidence>
<organism evidence="9">
    <name type="scientific">Magnetococcus massalia (strain MO-1)</name>
    <dbReference type="NCBI Taxonomy" id="451514"/>
    <lineage>
        <taxon>Bacteria</taxon>
        <taxon>Pseudomonadati</taxon>
        <taxon>Pseudomonadota</taxon>
        <taxon>Magnetococcia</taxon>
        <taxon>Magnetococcales</taxon>
        <taxon>Magnetococcaceae</taxon>
        <taxon>Magnetococcus</taxon>
    </lineage>
</organism>
<evidence type="ECO:0000256" key="2">
    <source>
        <dbReference type="ARBA" id="ARBA00022485"/>
    </source>
</evidence>